<dbReference type="EMBL" id="JRZE01000002">
    <property type="protein sequence ID" value="KHF45316.1"/>
    <property type="molecule type" value="Genomic_DNA"/>
</dbReference>
<sequence>MKVLISGGSSGLGAATVREVLAAGGTPLVLDREPPASGVDGRVDYVCADLADTPAAESAVRELAERAGGLDAVFTAAGIDIPGSLSTISTKEWERVVQVNLLGTAAVVRAALPYLERSRGTVVTCSSTLGLRSVSDATAYCASKAGVVGFTRALAAETAGRIGVTLLVPGGMDTAFFDGRDDQYKPPPDAKLNRPEHVAKAVLHALRQPAGCEVREMVVCHSEEGSWP</sequence>
<keyword evidence="3" id="KW-0560">Oxidoreductase</keyword>
<dbReference type="InterPro" id="IPR020904">
    <property type="entry name" value="Sc_DH/Rdtase_CS"/>
</dbReference>
<proteinExistence type="inferred from homology"/>
<dbReference type="Proteomes" id="UP000030848">
    <property type="component" value="Unassembled WGS sequence"/>
</dbReference>
<name>A0A837DHF7_9PSEU</name>
<dbReference type="AlphaFoldDB" id="A0A837DHF7"/>
<dbReference type="PANTHER" id="PTHR43391:SF14">
    <property type="entry name" value="DEHYDROGENASE_REDUCTASE SDR FAMILY PROTEIN 7-LIKE"/>
    <property type="match status" value="1"/>
</dbReference>
<gene>
    <name evidence="5" type="ORF">MINT15_05330</name>
</gene>
<evidence type="ECO:0000256" key="1">
    <source>
        <dbReference type="ARBA" id="ARBA00006484"/>
    </source>
</evidence>
<evidence type="ECO:0000256" key="2">
    <source>
        <dbReference type="ARBA" id="ARBA00022857"/>
    </source>
</evidence>
<comment type="similarity">
    <text evidence="1 4">Belongs to the short-chain dehydrogenases/reductases (SDR) family.</text>
</comment>
<evidence type="ECO:0000256" key="3">
    <source>
        <dbReference type="ARBA" id="ARBA00023002"/>
    </source>
</evidence>
<accession>A0A837DHF7</accession>
<dbReference type="SUPFAM" id="SSF51735">
    <property type="entry name" value="NAD(P)-binding Rossmann-fold domains"/>
    <property type="match status" value="1"/>
</dbReference>
<dbReference type="PRINTS" id="PR00081">
    <property type="entry name" value="GDHRDH"/>
</dbReference>
<dbReference type="InterPro" id="IPR036291">
    <property type="entry name" value="NAD(P)-bd_dom_sf"/>
</dbReference>
<dbReference type="PROSITE" id="PS00061">
    <property type="entry name" value="ADH_SHORT"/>
    <property type="match status" value="1"/>
</dbReference>
<evidence type="ECO:0000256" key="4">
    <source>
        <dbReference type="RuleBase" id="RU000363"/>
    </source>
</evidence>
<protein>
    <submittedName>
        <fullName evidence="5">Short-chain dehydrogenase</fullName>
    </submittedName>
</protein>
<dbReference type="CDD" id="cd05233">
    <property type="entry name" value="SDR_c"/>
    <property type="match status" value="1"/>
</dbReference>
<dbReference type="InterPro" id="IPR002347">
    <property type="entry name" value="SDR_fam"/>
</dbReference>
<comment type="caution">
    <text evidence="5">The sequence shown here is derived from an EMBL/GenBank/DDBJ whole genome shotgun (WGS) entry which is preliminary data.</text>
</comment>
<keyword evidence="2" id="KW-0521">NADP</keyword>
<dbReference type="Pfam" id="PF00106">
    <property type="entry name" value="adh_short"/>
    <property type="match status" value="1"/>
</dbReference>
<dbReference type="GO" id="GO:0016491">
    <property type="term" value="F:oxidoreductase activity"/>
    <property type="evidence" value="ECO:0007669"/>
    <property type="project" value="UniProtKB-KW"/>
</dbReference>
<dbReference type="PRINTS" id="PR00080">
    <property type="entry name" value="SDRFAMILY"/>
</dbReference>
<dbReference type="OrthoDB" id="4150292at2"/>
<reference evidence="5 6" key="1">
    <citation type="submission" date="2014-10" db="EMBL/GenBank/DDBJ databases">
        <title>Genome sequence of Micropolyspora internatus JCM3315.</title>
        <authorList>
            <person name="Shin S.-K."/>
            <person name="Yi H."/>
        </authorList>
    </citation>
    <scope>NUCLEOTIDE SEQUENCE [LARGE SCALE GENOMIC DNA]</scope>
    <source>
        <strain evidence="5 6">JCM 3315</strain>
    </source>
</reference>
<organism evidence="5 6">
    <name type="scientific">Saccharomonospora viridis</name>
    <dbReference type="NCBI Taxonomy" id="1852"/>
    <lineage>
        <taxon>Bacteria</taxon>
        <taxon>Bacillati</taxon>
        <taxon>Actinomycetota</taxon>
        <taxon>Actinomycetes</taxon>
        <taxon>Pseudonocardiales</taxon>
        <taxon>Pseudonocardiaceae</taxon>
        <taxon>Saccharomonospora</taxon>
    </lineage>
</organism>
<dbReference type="OMA" id="YKPGPDA"/>
<dbReference type="PANTHER" id="PTHR43391">
    <property type="entry name" value="RETINOL DEHYDROGENASE-RELATED"/>
    <property type="match status" value="1"/>
</dbReference>
<evidence type="ECO:0000313" key="6">
    <source>
        <dbReference type="Proteomes" id="UP000030848"/>
    </source>
</evidence>
<dbReference type="RefSeq" id="WP_015785493.1">
    <property type="nucleotide sequence ID" value="NZ_CALJZO010000096.1"/>
</dbReference>
<evidence type="ECO:0000313" key="5">
    <source>
        <dbReference type="EMBL" id="KHF45316.1"/>
    </source>
</evidence>
<dbReference type="Gene3D" id="3.40.50.720">
    <property type="entry name" value="NAD(P)-binding Rossmann-like Domain"/>
    <property type="match status" value="1"/>
</dbReference>